<protein>
    <submittedName>
        <fullName evidence="1">Uncharacterized protein</fullName>
    </submittedName>
</protein>
<evidence type="ECO:0000313" key="1">
    <source>
        <dbReference type="EMBL" id="KIW64563.1"/>
    </source>
</evidence>
<proteinExistence type="predicted"/>
<dbReference type="AlphaFoldDB" id="A0A0D2F999"/>
<accession>A0A0D2F999</accession>
<dbReference type="EMBL" id="KN846961">
    <property type="protein sequence ID" value="KIW64563.1"/>
    <property type="molecule type" value="Genomic_DNA"/>
</dbReference>
<organism evidence="1 2">
    <name type="scientific">Phialophora macrospora</name>
    <dbReference type="NCBI Taxonomy" id="1851006"/>
    <lineage>
        <taxon>Eukaryota</taxon>
        <taxon>Fungi</taxon>
        <taxon>Dikarya</taxon>
        <taxon>Ascomycota</taxon>
        <taxon>Pezizomycotina</taxon>
        <taxon>Eurotiomycetes</taxon>
        <taxon>Chaetothyriomycetidae</taxon>
        <taxon>Chaetothyriales</taxon>
        <taxon>Herpotrichiellaceae</taxon>
        <taxon>Phialophora</taxon>
    </lineage>
</organism>
<sequence length="147" mass="16690">MSPWRTGSQSAAWPRADRGLLDLTGQRLSGVQAHIKTDGSLKREFCFLYRQPNSQKFGPSRISDWFADIKMYACSSPSRTSTQSSLDSIQTVPVQLLDARFVDSHKLRPRLDEIFQNQDYELKLCGGQWHILGAPRLTKQHKASLLL</sequence>
<dbReference type="HOGENOM" id="CLU_1767821_0_0_1"/>
<name>A0A0D2F999_9EURO</name>
<reference evidence="1 2" key="1">
    <citation type="submission" date="2015-01" db="EMBL/GenBank/DDBJ databases">
        <title>The Genome Sequence of Capronia semiimmersa CBS27337.</title>
        <authorList>
            <consortium name="The Broad Institute Genomics Platform"/>
            <person name="Cuomo C."/>
            <person name="de Hoog S."/>
            <person name="Gorbushina A."/>
            <person name="Stielow B."/>
            <person name="Teixiera M."/>
            <person name="Abouelleil A."/>
            <person name="Chapman S.B."/>
            <person name="Priest M."/>
            <person name="Young S.K."/>
            <person name="Wortman J."/>
            <person name="Nusbaum C."/>
            <person name="Birren B."/>
        </authorList>
    </citation>
    <scope>NUCLEOTIDE SEQUENCE [LARGE SCALE GENOMIC DNA]</scope>
    <source>
        <strain evidence="1 2">CBS 27337</strain>
    </source>
</reference>
<evidence type="ECO:0000313" key="2">
    <source>
        <dbReference type="Proteomes" id="UP000054266"/>
    </source>
</evidence>
<gene>
    <name evidence="1" type="ORF">PV04_09488</name>
</gene>
<keyword evidence="2" id="KW-1185">Reference proteome</keyword>
<dbReference type="Proteomes" id="UP000054266">
    <property type="component" value="Unassembled WGS sequence"/>
</dbReference>